<dbReference type="AlphaFoldDB" id="Q5BBY8"/>
<evidence type="ECO:0000256" key="1">
    <source>
        <dbReference type="SAM" id="MobiDB-lite"/>
    </source>
</evidence>
<sequence length="143" mass="15503">MKVQLATILIGLCGATLAAPTHVQQEKRLWPFHFPGEDHESGAEPSLPLPCYPFPNESDDPTGSDFPRFFPRPPFDERCGESPLDSMSEGEDSPLGTISNDGEGLPWQLSGEDEQDNESQGLMGGGKLGMEEENDIGGNDNEI</sequence>
<organism evidence="3 4">
    <name type="scientific">Emericella nidulans (strain FGSC A4 / ATCC 38163 / CBS 112.46 / NRRL 194 / M139)</name>
    <name type="common">Aspergillus nidulans</name>
    <dbReference type="NCBI Taxonomy" id="227321"/>
    <lineage>
        <taxon>Eukaryota</taxon>
        <taxon>Fungi</taxon>
        <taxon>Dikarya</taxon>
        <taxon>Ascomycota</taxon>
        <taxon>Pezizomycotina</taxon>
        <taxon>Eurotiomycetes</taxon>
        <taxon>Eurotiomycetidae</taxon>
        <taxon>Eurotiales</taxon>
        <taxon>Aspergillaceae</taxon>
        <taxon>Aspergillus</taxon>
        <taxon>Aspergillus subgen. Nidulantes</taxon>
    </lineage>
</organism>
<evidence type="ECO:0000256" key="2">
    <source>
        <dbReference type="SAM" id="SignalP"/>
    </source>
</evidence>
<reference evidence="4" key="1">
    <citation type="journal article" date="2005" name="Nature">
        <title>Sequencing of Aspergillus nidulans and comparative analysis with A. fumigatus and A. oryzae.</title>
        <authorList>
            <person name="Galagan J.E."/>
            <person name="Calvo S.E."/>
            <person name="Cuomo C."/>
            <person name="Ma L.J."/>
            <person name="Wortman J.R."/>
            <person name="Batzoglou S."/>
            <person name="Lee S.I."/>
            <person name="Basturkmen M."/>
            <person name="Spevak C.C."/>
            <person name="Clutterbuck J."/>
            <person name="Kapitonov V."/>
            <person name="Jurka J."/>
            <person name="Scazzocchio C."/>
            <person name="Farman M."/>
            <person name="Butler J."/>
            <person name="Purcell S."/>
            <person name="Harris S."/>
            <person name="Braus G.H."/>
            <person name="Draht O."/>
            <person name="Busch S."/>
            <person name="D'Enfert C."/>
            <person name="Bouchier C."/>
            <person name="Goldman G.H."/>
            <person name="Bell-Pedersen D."/>
            <person name="Griffiths-Jones S."/>
            <person name="Doonan J.H."/>
            <person name="Yu J."/>
            <person name="Vienken K."/>
            <person name="Pain A."/>
            <person name="Freitag M."/>
            <person name="Selker E.U."/>
            <person name="Archer D.B."/>
            <person name="Penalva M.A."/>
            <person name="Oakley B.R."/>
            <person name="Momany M."/>
            <person name="Tanaka T."/>
            <person name="Kumagai T."/>
            <person name="Asai K."/>
            <person name="Machida M."/>
            <person name="Nierman W.C."/>
            <person name="Denning D.W."/>
            <person name="Caddick M."/>
            <person name="Hynes M."/>
            <person name="Paoletti M."/>
            <person name="Fischer R."/>
            <person name="Miller B."/>
            <person name="Dyer P."/>
            <person name="Sachs M.S."/>
            <person name="Osmani S.A."/>
            <person name="Birren B.W."/>
        </authorList>
    </citation>
    <scope>NUCLEOTIDE SEQUENCE [LARGE SCALE GENOMIC DNA]</scope>
    <source>
        <strain evidence="4">FGSC A4 / ATCC 38163 / CBS 112.46 / NRRL 194 / M139</strain>
    </source>
</reference>
<feature type="region of interest" description="Disordered" evidence="1">
    <location>
        <begin position="36"/>
        <end position="143"/>
    </location>
</feature>
<proteinExistence type="predicted"/>
<dbReference type="VEuPathDB" id="FungiDB:AN1942"/>
<protein>
    <submittedName>
        <fullName evidence="3">Uncharacterized protein</fullName>
    </submittedName>
</protein>
<dbReference type="RefSeq" id="XP_659546.1">
    <property type="nucleotide sequence ID" value="XM_654454.2"/>
</dbReference>
<dbReference type="HOGENOM" id="CLU_1806141_0_0_1"/>
<dbReference type="Proteomes" id="UP000000560">
    <property type="component" value="Chromosome VII"/>
</dbReference>
<dbReference type="InParanoid" id="Q5BBY8"/>
<dbReference type="GeneID" id="2875624"/>
<dbReference type="EMBL" id="BN001307">
    <property type="protein sequence ID" value="CBF85867.1"/>
    <property type="molecule type" value="Genomic_DNA"/>
</dbReference>
<reference evidence="4" key="2">
    <citation type="journal article" date="2009" name="Fungal Genet. Biol.">
        <title>The 2008 update of the Aspergillus nidulans genome annotation: a community effort.</title>
        <authorList>
            <person name="Wortman J.R."/>
            <person name="Gilsenan J.M."/>
            <person name="Joardar V."/>
            <person name="Deegan J."/>
            <person name="Clutterbuck J."/>
            <person name="Andersen M.R."/>
            <person name="Archer D."/>
            <person name="Bencina M."/>
            <person name="Braus G."/>
            <person name="Coutinho P."/>
            <person name="von Dohren H."/>
            <person name="Doonan J."/>
            <person name="Driessen A.J."/>
            <person name="Durek P."/>
            <person name="Espeso E."/>
            <person name="Fekete E."/>
            <person name="Flipphi M."/>
            <person name="Estrada C.G."/>
            <person name="Geysens S."/>
            <person name="Goldman G."/>
            <person name="de Groot P.W."/>
            <person name="Hansen K."/>
            <person name="Harris S.D."/>
            <person name="Heinekamp T."/>
            <person name="Helmstaedt K."/>
            <person name="Henrissat B."/>
            <person name="Hofmann G."/>
            <person name="Homan T."/>
            <person name="Horio T."/>
            <person name="Horiuchi H."/>
            <person name="James S."/>
            <person name="Jones M."/>
            <person name="Karaffa L."/>
            <person name="Karanyi Z."/>
            <person name="Kato M."/>
            <person name="Keller N."/>
            <person name="Kelly D.E."/>
            <person name="Kiel J.A."/>
            <person name="Kim J.M."/>
            <person name="van der Klei I.J."/>
            <person name="Klis F.M."/>
            <person name="Kovalchuk A."/>
            <person name="Krasevec N."/>
            <person name="Kubicek C.P."/>
            <person name="Liu B."/>
            <person name="Maccabe A."/>
            <person name="Meyer V."/>
            <person name="Mirabito P."/>
            <person name="Miskei M."/>
            <person name="Mos M."/>
            <person name="Mullins J."/>
            <person name="Nelson D.R."/>
            <person name="Nielsen J."/>
            <person name="Oakley B.R."/>
            <person name="Osmani S.A."/>
            <person name="Pakula T."/>
            <person name="Paszewski A."/>
            <person name="Paulsen I."/>
            <person name="Pilsyk S."/>
            <person name="Pocsi I."/>
            <person name="Punt P.J."/>
            <person name="Ram A.F."/>
            <person name="Ren Q."/>
            <person name="Robellet X."/>
            <person name="Robson G."/>
            <person name="Seiboth B."/>
            <person name="van Solingen P."/>
            <person name="Specht T."/>
            <person name="Sun J."/>
            <person name="Taheri-Talesh N."/>
            <person name="Takeshita N."/>
            <person name="Ussery D."/>
            <person name="vanKuyk P.A."/>
            <person name="Visser H."/>
            <person name="van de Vondervoort P.J."/>
            <person name="de Vries R.P."/>
            <person name="Walton J."/>
            <person name="Xiang X."/>
            <person name="Xiong Y."/>
            <person name="Zeng A.P."/>
            <person name="Brandt B.W."/>
            <person name="Cornell M.J."/>
            <person name="van den Hondel C.A."/>
            <person name="Visser J."/>
            <person name="Oliver S.G."/>
            <person name="Turner G."/>
        </authorList>
    </citation>
    <scope>GENOME REANNOTATION</scope>
    <source>
        <strain evidence="4">FGSC A4 / ATCC 38163 / CBS 112.46 / NRRL 194 / M139</strain>
    </source>
</reference>
<dbReference type="KEGG" id="ani:ANIA_01942"/>
<feature type="compositionally biased region" description="Acidic residues" evidence="1">
    <location>
        <begin position="131"/>
        <end position="143"/>
    </location>
</feature>
<gene>
    <name evidence="3" type="ORF">ANIA_01942</name>
</gene>
<accession>C8VKW4</accession>
<keyword evidence="2" id="KW-0732">Signal</keyword>
<evidence type="ECO:0000313" key="3">
    <source>
        <dbReference type="EMBL" id="CBF85867.1"/>
    </source>
</evidence>
<feature type="signal peptide" evidence="2">
    <location>
        <begin position="1"/>
        <end position="18"/>
    </location>
</feature>
<dbReference type="OrthoDB" id="10611236at2759"/>
<keyword evidence="4" id="KW-1185">Reference proteome</keyword>
<evidence type="ECO:0000313" key="4">
    <source>
        <dbReference type="Proteomes" id="UP000000560"/>
    </source>
</evidence>
<name>Q5BBY8_EMENI</name>
<accession>Q5BBY8</accession>
<feature type="chain" id="PRO_5010306789" evidence="2">
    <location>
        <begin position="19"/>
        <end position="143"/>
    </location>
</feature>